<evidence type="ECO:0000256" key="1">
    <source>
        <dbReference type="SAM" id="SignalP"/>
    </source>
</evidence>
<accession>A0A316UMX8</accession>
<organism evidence="2 3">
    <name type="scientific">Jaminaea rosea</name>
    <dbReference type="NCBI Taxonomy" id="1569628"/>
    <lineage>
        <taxon>Eukaryota</taxon>
        <taxon>Fungi</taxon>
        <taxon>Dikarya</taxon>
        <taxon>Basidiomycota</taxon>
        <taxon>Ustilaginomycotina</taxon>
        <taxon>Exobasidiomycetes</taxon>
        <taxon>Microstromatales</taxon>
        <taxon>Microstromatales incertae sedis</taxon>
        <taxon>Jaminaea</taxon>
    </lineage>
</organism>
<dbReference type="EMBL" id="KZ819671">
    <property type="protein sequence ID" value="PWN26616.1"/>
    <property type="molecule type" value="Genomic_DNA"/>
</dbReference>
<dbReference type="Proteomes" id="UP000245884">
    <property type="component" value="Unassembled WGS sequence"/>
</dbReference>
<protein>
    <submittedName>
        <fullName evidence="2">Uncharacterized protein</fullName>
    </submittedName>
</protein>
<feature type="chain" id="PRO_5016337704" evidence="1">
    <location>
        <begin position="18"/>
        <end position="146"/>
    </location>
</feature>
<reference evidence="2 3" key="1">
    <citation type="journal article" date="2018" name="Mol. Biol. Evol.">
        <title>Broad Genomic Sampling Reveals a Smut Pathogenic Ancestry of the Fungal Clade Ustilaginomycotina.</title>
        <authorList>
            <person name="Kijpornyongpan T."/>
            <person name="Mondo S.J."/>
            <person name="Barry K."/>
            <person name="Sandor L."/>
            <person name="Lee J."/>
            <person name="Lipzen A."/>
            <person name="Pangilinan J."/>
            <person name="LaButti K."/>
            <person name="Hainaut M."/>
            <person name="Henrissat B."/>
            <person name="Grigoriev I.V."/>
            <person name="Spatafora J.W."/>
            <person name="Aime M.C."/>
        </authorList>
    </citation>
    <scope>NUCLEOTIDE SEQUENCE [LARGE SCALE GENOMIC DNA]</scope>
    <source>
        <strain evidence="2 3">MCA 5214</strain>
    </source>
</reference>
<proteinExistence type="predicted"/>
<feature type="signal peptide" evidence="1">
    <location>
        <begin position="1"/>
        <end position="17"/>
    </location>
</feature>
<dbReference type="AlphaFoldDB" id="A0A316UMX8"/>
<gene>
    <name evidence="2" type="ORF">BDZ90DRAFT_43901</name>
</gene>
<evidence type="ECO:0000313" key="3">
    <source>
        <dbReference type="Proteomes" id="UP000245884"/>
    </source>
</evidence>
<evidence type="ECO:0000313" key="2">
    <source>
        <dbReference type="EMBL" id="PWN26616.1"/>
    </source>
</evidence>
<sequence length="146" mass="15455">MLLSLIALLAYACFIAADPAEDVQALCNAANNAYCFYSPIAAFLWSIPEVKTETGSILAQDRDAVGSVTYLLDEGSTGEYIIFCKSVGSNRFTFSLGLPGSQITSDPASRGPARVYFNDNPDVYASPGQTIKSSTPGVDATVTCPH</sequence>
<name>A0A316UMX8_9BASI</name>
<keyword evidence="3" id="KW-1185">Reference proteome</keyword>
<dbReference type="RefSeq" id="XP_025361228.1">
    <property type="nucleotide sequence ID" value="XM_025509593.1"/>
</dbReference>
<dbReference type="GeneID" id="37031416"/>
<keyword evidence="1" id="KW-0732">Signal</keyword>